<comment type="caution">
    <text evidence="2">The sequence shown here is derived from an EMBL/GenBank/DDBJ whole genome shotgun (WGS) entry which is preliminary data.</text>
</comment>
<sequence length="74" mass="7945">MDAKEREQSIETANQPSIYMIILVGVAISVLGTFLRFAADALWLSLLSWAILAVGSVICCVGVFKILGSSKSQN</sequence>
<dbReference type="Proteomes" id="UP001517247">
    <property type="component" value="Unassembled WGS sequence"/>
</dbReference>
<feature type="transmembrane region" description="Helical" evidence="1">
    <location>
        <begin position="41"/>
        <end position="64"/>
    </location>
</feature>
<organism evidence="2 3">
    <name type="scientific">Pedobacter ureilyticus</name>
    <dbReference type="NCBI Taxonomy" id="1393051"/>
    <lineage>
        <taxon>Bacteria</taxon>
        <taxon>Pseudomonadati</taxon>
        <taxon>Bacteroidota</taxon>
        <taxon>Sphingobacteriia</taxon>
        <taxon>Sphingobacteriales</taxon>
        <taxon>Sphingobacteriaceae</taxon>
        <taxon>Pedobacter</taxon>
    </lineage>
</organism>
<evidence type="ECO:0000313" key="3">
    <source>
        <dbReference type="Proteomes" id="UP001517247"/>
    </source>
</evidence>
<protein>
    <submittedName>
        <fullName evidence="2">Uncharacterized protein</fullName>
    </submittedName>
</protein>
<name>A0ABW9J7C5_9SPHI</name>
<keyword evidence="1" id="KW-0812">Transmembrane</keyword>
<reference evidence="2 3" key="1">
    <citation type="submission" date="2024-12" db="EMBL/GenBank/DDBJ databases">
        <authorList>
            <person name="Hu S."/>
        </authorList>
    </citation>
    <scope>NUCLEOTIDE SEQUENCE [LARGE SCALE GENOMIC DNA]</scope>
    <source>
        <strain evidence="2 3">THG-T11</strain>
    </source>
</reference>
<dbReference type="EMBL" id="SSHJ02000006">
    <property type="protein sequence ID" value="MFN0255698.1"/>
    <property type="molecule type" value="Genomic_DNA"/>
</dbReference>
<keyword evidence="1" id="KW-1133">Transmembrane helix</keyword>
<keyword evidence="1" id="KW-0472">Membrane</keyword>
<evidence type="ECO:0000313" key="2">
    <source>
        <dbReference type="EMBL" id="MFN0255698.1"/>
    </source>
</evidence>
<accession>A0ABW9J7C5</accession>
<evidence type="ECO:0000256" key="1">
    <source>
        <dbReference type="SAM" id="Phobius"/>
    </source>
</evidence>
<keyword evidence="3" id="KW-1185">Reference proteome</keyword>
<feature type="transmembrane region" description="Helical" evidence="1">
    <location>
        <begin position="16"/>
        <end position="35"/>
    </location>
</feature>
<proteinExistence type="predicted"/>
<dbReference type="RefSeq" id="WP_138722828.1">
    <property type="nucleotide sequence ID" value="NZ_SSHJ02000006.1"/>
</dbReference>
<gene>
    <name evidence="2" type="ORF">E6A44_008950</name>
</gene>